<evidence type="ECO:0000313" key="6">
    <source>
        <dbReference type="Proteomes" id="UP000289152"/>
    </source>
</evidence>
<dbReference type="PANTHER" id="PTHR12687:SF4">
    <property type="entry name" value="NUCLEOLAR COMPLEX PROTEIN 2 HOMOLOG"/>
    <property type="match status" value="1"/>
</dbReference>
<dbReference type="Proteomes" id="UP000289152">
    <property type="component" value="Unassembled WGS sequence"/>
</dbReference>
<name>A0A4Q1BV19_TREME</name>
<dbReference type="EMBL" id="SDIL01000005">
    <property type="protein sequence ID" value="RXK41862.1"/>
    <property type="molecule type" value="Genomic_DNA"/>
</dbReference>
<dbReference type="OrthoDB" id="10266662at2759"/>
<evidence type="ECO:0000256" key="1">
    <source>
        <dbReference type="ARBA" id="ARBA00004123"/>
    </source>
</evidence>
<feature type="region of interest" description="Disordered" evidence="4">
    <location>
        <begin position="1"/>
        <end position="139"/>
    </location>
</feature>
<dbReference type="Pfam" id="PF03715">
    <property type="entry name" value="Noc2"/>
    <property type="match status" value="1"/>
</dbReference>
<keyword evidence="3" id="KW-0539">Nucleus</keyword>
<organism evidence="5 6">
    <name type="scientific">Tremella mesenterica</name>
    <name type="common">Jelly fungus</name>
    <dbReference type="NCBI Taxonomy" id="5217"/>
    <lineage>
        <taxon>Eukaryota</taxon>
        <taxon>Fungi</taxon>
        <taxon>Dikarya</taxon>
        <taxon>Basidiomycota</taxon>
        <taxon>Agaricomycotina</taxon>
        <taxon>Tremellomycetes</taxon>
        <taxon>Tremellales</taxon>
        <taxon>Tremellaceae</taxon>
        <taxon>Tremella</taxon>
    </lineage>
</organism>
<dbReference type="AlphaFoldDB" id="A0A4Q1BV19"/>
<evidence type="ECO:0000313" key="5">
    <source>
        <dbReference type="EMBL" id="RXK41862.1"/>
    </source>
</evidence>
<dbReference type="GO" id="GO:0042273">
    <property type="term" value="P:ribosomal large subunit biogenesis"/>
    <property type="evidence" value="ECO:0007669"/>
    <property type="project" value="TreeGrafter"/>
</dbReference>
<dbReference type="PANTHER" id="PTHR12687">
    <property type="entry name" value="NUCLEOLAR COMPLEX 2 AND RAD4-RELATED"/>
    <property type="match status" value="1"/>
</dbReference>
<dbReference type="VEuPathDB" id="FungiDB:TREMEDRAFT_35338"/>
<evidence type="ECO:0000256" key="2">
    <source>
        <dbReference type="ARBA" id="ARBA00005907"/>
    </source>
</evidence>
<evidence type="ECO:0000256" key="3">
    <source>
        <dbReference type="ARBA" id="ARBA00023242"/>
    </source>
</evidence>
<dbReference type="STRING" id="5217.A0A4Q1BV19"/>
<feature type="compositionally biased region" description="Acidic residues" evidence="4">
    <location>
        <begin position="168"/>
        <end position="195"/>
    </location>
</feature>
<gene>
    <name evidence="5" type="ORF">M231_00861</name>
</gene>
<keyword evidence="6" id="KW-1185">Reference proteome</keyword>
<feature type="compositionally biased region" description="Acidic residues" evidence="4">
    <location>
        <begin position="83"/>
        <end position="126"/>
    </location>
</feature>
<dbReference type="FunCoup" id="A0A4Q1BV19">
    <property type="interactions" value="449"/>
</dbReference>
<dbReference type="GO" id="GO:0005730">
    <property type="term" value="C:nucleolus"/>
    <property type="evidence" value="ECO:0007669"/>
    <property type="project" value="TreeGrafter"/>
</dbReference>
<protein>
    <submittedName>
        <fullName evidence="5">Nucleolar complex protein 2</fullName>
    </submittedName>
</protein>
<sequence length="720" mass="81311">MGKTTKQFKKFASSGKLKDTIRARRQHQQIRQKTETRIAHRAKQRGAPRAEHGEGSDEEGDERDSRAIQRGGRAGGIDKTLDEVFEGGLEVDEEGSELEELSDEEDDDDEEGEEEEEEEEGEDGGMLDEKEMEKAMKDLEKKDPEFFKYLRENDSELLEFKKGKEKDDEMLDDDGDEDAGKDDDDDDQADDDEMEVEEGMKKISVTMKMLRQWQEAMLKQHSIRSLKSTLLAFRAAAHMNEDDADQGSGRDTKYSIDSAAVFNKLVITALKYTPVVLAHHMPYKALSNGRFKLHQAKKSAQLLNRLALSHLSTLLHLIKSLPSSSTEDSGLVLTAIGESSKLLPWILGARKHVRAYLKVMLDLWSSAGDEVRIASFLAVRKLFVAGDEGIKDLCLKNTYRSLLPPLRNTTPHTLPSINLMKNTAASLYQISPAQSYTHAFGAIRMLAVHLRNVVRASTSGKAGENQEAFRSVYNWQYVHCLDFWCLVLGGACAKGVEGEELKPLIYPLVQIALGVVRLLPSSRYFPLRFHILHSLISLSRKTSTYIPLSPFLLEILSSSEFHSHPKSSSLKPLDLEYIIRAPAQYPKTKIYQECLSEELIFLLADHLSSFSTHVAFPELSLPVVMTLRKHLKKGTAGGAKSQNLIKGLVERIEETRKWVEGKRRNVGFAPKDLGEVRRFLGDTEEDKTPLGGWMRVQRKMRDKRRLEVERALREEGDESE</sequence>
<dbReference type="GO" id="GO:0005654">
    <property type="term" value="C:nucleoplasm"/>
    <property type="evidence" value="ECO:0007669"/>
    <property type="project" value="TreeGrafter"/>
</dbReference>
<comment type="caution">
    <text evidence="5">The sequence shown here is derived from an EMBL/GenBank/DDBJ whole genome shotgun (WGS) entry which is preliminary data.</text>
</comment>
<proteinExistence type="inferred from homology"/>
<accession>A0A4Q1BV19</accession>
<feature type="region of interest" description="Disordered" evidence="4">
    <location>
        <begin position="160"/>
        <end position="195"/>
    </location>
</feature>
<dbReference type="InParanoid" id="A0A4Q1BV19"/>
<comment type="similarity">
    <text evidence="2">Belongs to the NOC2 family.</text>
</comment>
<feature type="compositionally biased region" description="Basic and acidic residues" evidence="4">
    <location>
        <begin position="127"/>
        <end position="139"/>
    </location>
</feature>
<dbReference type="GO" id="GO:0030690">
    <property type="term" value="C:Noc1p-Noc2p complex"/>
    <property type="evidence" value="ECO:0007669"/>
    <property type="project" value="TreeGrafter"/>
</dbReference>
<comment type="subcellular location">
    <subcellularLocation>
        <location evidence="1">Nucleus</location>
    </subcellularLocation>
</comment>
<evidence type="ECO:0000256" key="4">
    <source>
        <dbReference type="SAM" id="MobiDB-lite"/>
    </source>
</evidence>
<dbReference type="GO" id="GO:0030691">
    <property type="term" value="C:Noc2p-Noc3p complex"/>
    <property type="evidence" value="ECO:0007669"/>
    <property type="project" value="TreeGrafter"/>
</dbReference>
<dbReference type="InterPro" id="IPR005343">
    <property type="entry name" value="Noc2"/>
</dbReference>
<reference evidence="5 6" key="1">
    <citation type="submission" date="2016-06" db="EMBL/GenBank/DDBJ databases">
        <title>Evolution of pathogenesis and genome organization in the Tremellales.</title>
        <authorList>
            <person name="Cuomo C."/>
            <person name="Litvintseva A."/>
            <person name="Heitman J."/>
            <person name="Chen Y."/>
            <person name="Sun S."/>
            <person name="Springer D."/>
            <person name="Dromer F."/>
            <person name="Young S."/>
            <person name="Zeng Q."/>
            <person name="Chapman S."/>
            <person name="Gujja S."/>
            <person name="Saif S."/>
            <person name="Birren B."/>
        </authorList>
    </citation>
    <scope>NUCLEOTIDE SEQUENCE [LARGE SCALE GENOMIC DNA]</scope>
    <source>
        <strain evidence="5 6">ATCC 28783</strain>
    </source>
</reference>